<dbReference type="PROSITE" id="PS50817">
    <property type="entry name" value="INTEIN_N_TER"/>
    <property type="match status" value="1"/>
</dbReference>
<evidence type="ECO:0000256" key="2">
    <source>
        <dbReference type="SAM" id="Coils"/>
    </source>
</evidence>
<dbReference type="Gene3D" id="2.180.10.10">
    <property type="entry name" value="RHS repeat-associated core"/>
    <property type="match status" value="1"/>
</dbReference>
<keyword evidence="2" id="KW-0175">Coiled coil</keyword>
<feature type="region of interest" description="Disordered" evidence="3">
    <location>
        <begin position="808"/>
        <end position="828"/>
    </location>
</feature>
<dbReference type="NCBIfam" id="TIGR03696">
    <property type="entry name" value="Rhs_assc_core"/>
    <property type="match status" value="1"/>
</dbReference>
<protein>
    <submittedName>
        <fullName evidence="5">Type IV secretion protein Rhs</fullName>
    </submittedName>
</protein>
<keyword evidence="6" id="KW-1185">Reference proteome</keyword>
<dbReference type="InterPro" id="IPR003587">
    <property type="entry name" value="Hint_dom_N"/>
</dbReference>
<feature type="domain" description="Hint" evidence="4">
    <location>
        <begin position="2037"/>
        <end position="2138"/>
    </location>
</feature>
<dbReference type="InterPro" id="IPR022385">
    <property type="entry name" value="Rhs_assc_core"/>
</dbReference>
<dbReference type="Pfam" id="PF25023">
    <property type="entry name" value="TEN_YD-shell"/>
    <property type="match status" value="1"/>
</dbReference>
<dbReference type="RefSeq" id="WP_100205538.1">
    <property type="nucleotide sequence ID" value="NZ_PGGW01000071.1"/>
</dbReference>
<feature type="coiled-coil region" evidence="2">
    <location>
        <begin position="70"/>
        <end position="98"/>
    </location>
</feature>
<dbReference type="CDD" id="cd00081">
    <property type="entry name" value="Hint"/>
    <property type="match status" value="1"/>
</dbReference>
<evidence type="ECO:0000313" key="5">
    <source>
        <dbReference type="EMBL" id="PJE93868.1"/>
    </source>
</evidence>
<dbReference type="GO" id="GO:0016539">
    <property type="term" value="P:intein-mediated protein splicing"/>
    <property type="evidence" value="ECO:0007669"/>
    <property type="project" value="InterPro"/>
</dbReference>
<dbReference type="NCBIfam" id="TIGR01443">
    <property type="entry name" value="intein_Cterm"/>
    <property type="match status" value="1"/>
</dbReference>
<feature type="region of interest" description="Disordered" evidence="3">
    <location>
        <begin position="1680"/>
        <end position="1701"/>
    </location>
</feature>
<gene>
    <name evidence="5" type="ORF">CUT44_32270</name>
</gene>
<proteinExistence type="predicted"/>
<keyword evidence="1" id="KW-0677">Repeat</keyword>
<dbReference type="Gene3D" id="2.170.16.10">
    <property type="entry name" value="Hedgehog/Intein (Hint) domain"/>
    <property type="match status" value="1"/>
</dbReference>
<dbReference type="SUPFAM" id="SSF51294">
    <property type="entry name" value="Hedgehog/intein (Hint) domain"/>
    <property type="match status" value="1"/>
</dbReference>
<dbReference type="PANTHER" id="PTHR32305">
    <property type="match status" value="1"/>
</dbReference>
<dbReference type="InterPro" id="IPR006141">
    <property type="entry name" value="Intein_N"/>
</dbReference>
<name>A0A2M8LPI8_9ACTN</name>
<dbReference type="InterPro" id="IPR056823">
    <property type="entry name" value="TEN-like_YD-shell"/>
</dbReference>
<reference evidence="5 6" key="1">
    <citation type="submission" date="2017-11" db="EMBL/GenBank/DDBJ databases">
        <title>Streptomyces carmine sp. nov., a novel actinomycete isolated from Sophora alopecuroides in Xinjiang, China.</title>
        <authorList>
            <person name="Wang Y."/>
            <person name="Luo X."/>
            <person name="Wan C."/>
            <person name="Zhang L."/>
        </authorList>
    </citation>
    <scope>NUCLEOTIDE SEQUENCE [LARGE SCALE GENOMIC DNA]</scope>
    <source>
        <strain evidence="5 6">TRM SA0054</strain>
    </source>
</reference>
<dbReference type="InterPro" id="IPR050708">
    <property type="entry name" value="T6SS_VgrG/RHS"/>
</dbReference>
<dbReference type="InterPro" id="IPR036844">
    <property type="entry name" value="Hint_dom_sf"/>
</dbReference>
<evidence type="ECO:0000256" key="1">
    <source>
        <dbReference type="ARBA" id="ARBA00022737"/>
    </source>
</evidence>
<dbReference type="InterPro" id="IPR031325">
    <property type="entry name" value="RHS_repeat"/>
</dbReference>
<evidence type="ECO:0000259" key="4">
    <source>
        <dbReference type="SMART" id="SM00306"/>
    </source>
</evidence>
<dbReference type="InterPro" id="IPR030934">
    <property type="entry name" value="Intein_C"/>
</dbReference>
<feature type="region of interest" description="Disordered" evidence="3">
    <location>
        <begin position="1282"/>
        <end position="1302"/>
    </location>
</feature>
<evidence type="ECO:0000313" key="6">
    <source>
        <dbReference type="Proteomes" id="UP000230407"/>
    </source>
</evidence>
<dbReference type="EMBL" id="PGGW01000071">
    <property type="protein sequence ID" value="PJE93868.1"/>
    <property type="molecule type" value="Genomic_DNA"/>
</dbReference>
<dbReference type="PANTHER" id="PTHR32305:SF17">
    <property type="entry name" value="TRNA NUCLEASE WAPA"/>
    <property type="match status" value="1"/>
</dbReference>
<comment type="caution">
    <text evidence="5">The sequence shown here is derived from an EMBL/GenBank/DDBJ whole genome shotgun (WGS) entry which is preliminary data.</text>
</comment>
<sequence>MNSGTGTSRQGRGKERRRGARLLAQSLILAVVVSGGITPVARAENGKLPALPEPPEPRVAKVREITGQGAAEARERVAKTQEANAEQARRAKAEQRAAWPEPGEAEVRLTAGKAAKASPGDLPVTLSPQTEAPGAAAGEARVAVLGQKAAREAGVTGVLLTAEADTAGRAAVRVDYGDFAGVVGGGWSQRLRLVRLPACALTTPQKTECRKQTPLASSNDITGQTVSAQVPLAGTESGLSTQTADNTSAATVLALTATSAGTGQSPTGTGDYSATELSESSSWQAGGSSGSFTWSYDFILPPAAAGPSPELSLSYDSGSVDGRTATTNNQGTPVGEGFSLTESYIERSYGSCDDDGHKDVFDRCWKYDNARLVLNGKATRLVKVDSDTWRLQSDDDSRVTRSTGADNGDDNGEYWTVVTGDGTKYVFGRDKLDGAGDQRTNSTWTVPVFGDDSGEPGYSRDGSFSGRSLTQAWRWNLDHVEDTHGNATTYWYAKETNHYRKNKADKANASYTRGGYLKEIRYGLRKDALFTDDADAKVTFTHAERCTATDCSKLTEDTADNWPDVPYDAICSDGDDDCDSAGPAFFTRKRLTGVHTWSWSAASSAHEPVDSWTLAQQYLDGGDIGDTSDHVLTLKSIKRTGKAATDHITVNPVTFTYQMRPNRVDGTDDILPLTRPRISTITSETGAITNVALSGEECRRSEVMKAAEDTNTRSCYPQYWHINGAREASVDWFHKYRVLAVVNADPTGKNGSVEHEYVYSGAAWHYSDDPLTPKSERTWSDWRGYRQVTAYIGAKDVTRSKTVSHYMQGMDGDRRKDGSTRSVTVAPPASPDLGVAAITDSDQYAGQLRQEVVYDGATAISATVNDPWSKETARQDAPDVGDHIARYVRTKKSTDYTYLTASRTWRARAVTTTYDDHGMAATVDDSGEVGRSGDETCTRTWYARNTAAGLTSLVSRTRTVGRSCSVTDAQLNLPATPATRGDALSDVATVYDNPQATGWTAAQKPTRGAATWNGRATGYATTTADGDRLPTGWQTVTTTTHDALGRPLTVTNADGKAVTTAYTPATAGPLTKTRTADPKGHKATEFLDPRRGMVQRSYDPNGGETQLAYDALGRLTEVWLPNRIRGEDLPNTKMAYHLSGTRPSWVSTSTVRKDGKTYNTAYTLYDALLRPLQTQSPTPLGGRLLTDTRYDTRGLAHETYADIFDDTSTPNGTYTRAEHGEAPRQVQTVFDGAERAVSSSLLVLGVKKWSTTTSYTGDSTATTALDGGSARRAITDVRDRTVETREYAGESPADASYGTGPGAPYTAVRTTYTLDDQQRTITGPDGAKWTYGYDLFGRQVSADDPDKGETTTAYDILDRAVKSTDARGRTILTAYDELDRVTGTWAGEKTDAAQLTARTYDTVLKGQPATSTRYVGGKGGQAYTKAVTAYDSLNRPVGTALRLPADDPFVRAGAPAELTYVSDYNIDGTLGLVQEPALGGLPSENITYGHNALGQVTSVSGATGYLLDTDYSPLGQAQQLVLGTSSESGTAKVFISNTHEEGTGRLTRSRVTDLDGVLQDLTYRFDDAGNVTSIADPTTLGGTGKAETQCFDYDGHRRLIEAWTPASQDCFDSRSAGRLSGPGPYWNSYTYNDAGQRTSETVHKTDGADTTTYCYTGDKPHTLTGTSTDADCANPDRTYAYDPSGNTTRRPGESGPQELDWSEEGQLTELTESDTSTGYLYDADGTLLIRTTENGERVLYAGATELHLGADGTAWAQRYYSAGDLTVALRTNASGTNTLRYLAGDHHGTSTLAISSDTQKVTKRYTTPFGAERGTPVEGPWPDDKQFLGKTHDTTTGLTHIGARQYDPGTGQFISVDPLLNPEQHQSVNGYSYAGNNPATFADPTGKAYPECASGQYDCTNGSGGTGDIKKIKRGKNYHKETAAQGGTGGGRQYGSRYGNRGGGGGTHRSSNKVFKVQVAPPSCAWRANTCSQPPVDEPDWKFLWETGTALLLPDVDAWDRCFTEADLAGCGWAATDLPWLKVVKGGKILAKSMKSCKCFLAGTDVLMADGATKDIEDVELGDKVLATDPETGETGPREVTRLIVTEDDKHFNKLSIATGDGVETLTATHEHPFWSPSEKRWVEAEDLRPGMTLLTDENETVIVTANHPFTKRATTYNLTVDDLHTYYVLAGATPVLVHNSGGPACGFPNVADGDYLWHEMSTPHGVVGIGGNVEVNGARVTISNVAVYGEDGLERGSLGVGPVLSELRGNIAPSLARQGYESLRIEGERLSGPVGHKVDFTIDLTRYSGESK</sequence>
<dbReference type="Pfam" id="PF05593">
    <property type="entry name" value="RHS_repeat"/>
    <property type="match status" value="1"/>
</dbReference>
<dbReference type="PROSITE" id="PS50818">
    <property type="entry name" value="INTEIN_C_TER"/>
    <property type="match status" value="1"/>
</dbReference>
<dbReference type="Pfam" id="PF07591">
    <property type="entry name" value="PT-HINT"/>
    <property type="match status" value="1"/>
</dbReference>
<dbReference type="SMART" id="SM00306">
    <property type="entry name" value="HintN"/>
    <property type="match status" value="1"/>
</dbReference>
<dbReference type="Proteomes" id="UP000230407">
    <property type="component" value="Unassembled WGS sequence"/>
</dbReference>
<organism evidence="5 6">
    <name type="scientific">Streptomyces carminius</name>
    <dbReference type="NCBI Taxonomy" id="2665496"/>
    <lineage>
        <taxon>Bacteria</taxon>
        <taxon>Bacillati</taxon>
        <taxon>Actinomycetota</taxon>
        <taxon>Actinomycetes</taxon>
        <taxon>Kitasatosporales</taxon>
        <taxon>Streptomycetaceae</taxon>
        <taxon>Streptomyces</taxon>
    </lineage>
</organism>
<evidence type="ECO:0000256" key="3">
    <source>
        <dbReference type="SAM" id="MobiDB-lite"/>
    </source>
</evidence>
<accession>A0A2M8LPI8</accession>